<dbReference type="GeneID" id="109462150"/>
<evidence type="ECO:0000313" key="2">
    <source>
        <dbReference type="Proteomes" id="UP000515135"/>
    </source>
</evidence>
<dbReference type="Proteomes" id="UP000515135">
    <property type="component" value="Unplaced"/>
</dbReference>
<feature type="compositionally biased region" description="Basic and acidic residues" evidence="1">
    <location>
        <begin position="178"/>
        <end position="189"/>
    </location>
</feature>
<organism evidence="2 3">
    <name type="scientific">Branchiostoma belcheri</name>
    <name type="common">Amphioxus</name>
    <dbReference type="NCBI Taxonomy" id="7741"/>
    <lineage>
        <taxon>Eukaryota</taxon>
        <taxon>Metazoa</taxon>
        <taxon>Chordata</taxon>
        <taxon>Cephalochordata</taxon>
        <taxon>Leptocardii</taxon>
        <taxon>Amphioxiformes</taxon>
        <taxon>Branchiostomatidae</taxon>
        <taxon>Branchiostoma</taxon>
    </lineage>
</organism>
<keyword evidence="2" id="KW-1185">Reference proteome</keyword>
<feature type="compositionally biased region" description="Basic and acidic residues" evidence="1">
    <location>
        <begin position="82"/>
        <end position="108"/>
    </location>
</feature>
<protein>
    <submittedName>
        <fullName evidence="3">Uncharacterized protein LOC109462150</fullName>
    </submittedName>
</protein>
<gene>
    <name evidence="3" type="primary">LOC109462150</name>
</gene>
<feature type="compositionally biased region" description="Polar residues" evidence="1">
    <location>
        <begin position="212"/>
        <end position="221"/>
    </location>
</feature>
<feature type="compositionally biased region" description="Basic residues" evidence="1">
    <location>
        <begin position="190"/>
        <end position="202"/>
    </location>
</feature>
<feature type="compositionally biased region" description="Basic and acidic residues" evidence="1">
    <location>
        <begin position="222"/>
        <end position="249"/>
    </location>
</feature>
<feature type="compositionally biased region" description="Low complexity" evidence="1">
    <location>
        <begin position="110"/>
        <end position="122"/>
    </location>
</feature>
<accession>A0A6P4Y662</accession>
<feature type="compositionally biased region" description="Polar residues" evidence="1">
    <location>
        <begin position="69"/>
        <end position="80"/>
    </location>
</feature>
<evidence type="ECO:0000256" key="1">
    <source>
        <dbReference type="SAM" id="MobiDB-lite"/>
    </source>
</evidence>
<feature type="region of interest" description="Disordered" evidence="1">
    <location>
        <begin position="1"/>
        <end position="262"/>
    </location>
</feature>
<dbReference type="AlphaFoldDB" id="A0A6P4Y662"/>
<proteinExistence type="predicted"/>
<feature type="compositionally biased region" description="Acidic residues" evidence="1">
    <location>
        <begin position="125"/>
        <end position="134"/>
    </location>
</feature>
<sequence>MQFCICPNSAAESHQENTEPKRRRASKAKESCSAPKRPGKQRQEASSPVEKGPDNSLTAVEEDVPVFDLSSQTAQESATSDGEVRRRKQEEEESSRASKKQKDQDKTVPKKVPGVKKQPLVVEMVDSDDEDDDLFCMKRFRVNLTNRQNTSTESQATKEPNAGQIRTKNTTQQPAKKAKGDGQNDETAKNKKKGRPRKSAGKKNKDVDSEIQPESMSGSKQSAKDLEMRQEQPETQECRLDTVVDDVQREGPSVEVEVTSRG</sequence>
<evidence type="ECO:0000313" key="3">
    <source>
        <dbReference type="RefSeq" id="XP_019614202.1"/>
    </source>
</evidence>
<dbReference type="KEGG" id="bbel:109462150"/>
<reference evidence="3" key="1">
    <citation type="submission" date="2025-08" db="UniProtKB">
        <authorList>
            <consortium name="RefSeq"/>
        </authorList>
    </citation>
    <scope>IDENTIFICATION</scope>
    <source>
        <tissue evidence="3">Gonad</tissue>
    </source>
</reference>
<name>A0A6P4Y662_BRABE</name>
<dbReference type="RefSeq" id="XP_019614202.1">
    <property type="nucleotide sequence ID" value="XM_019758643.1"/>
</dbReference>
<feature type="compositionally biased region" description="Polar residues" evidence="1">
    <location>
        <begin position="143"/>
        <end position="174"/>
    </location>
</feature>